<feature type="compositionally biased region" description="Basic and acidic residues" evidence="1">
    <location>
        <begin position="161"/>
        <end position="175"/>
    </location>
</feature>
<feature type="compositionally biased region" description="Basic and acidic residues" evidence="1">
    <location>
        <begin position="197"/>
        <end position="219"/>
    </location>
</feature>
<feature type="compositionally biased region" description="Basic residues" evidence="1">
    <location>
        <begin position="1188"/>
        <end position="1201"/>
    </location>
</feature>
<protein>
    <submittedName>
        <fullName evidence="3">Uncharacterized protein</fullName>
    </submittedName>
</protein>
<keyword evidence="4" id="KW-1185">Reference proteome</keyword>
<proteinExistence type="predicted"/>
<name>A0ABN9SD38_9DINO</name>
<feature type="region of interest" description="Disordered" evidence="1">
    <location>
        <begin position="328"/>
        <end position="418"/>
    </location>
</feature>
<sequence length="1308" mass="137688">SSEAERDAALAQSRVLTVEREELEGQVAKTALENERLQSVVADTLAEKDAAGGHREGEGRGRAAARRGEGLRGGARGGERAKRAERVEKIMKTGEAERARLESLVTASAEEKEAVQKQQAALDAKIAEVTKHNRQLQAQLQHREKVEEAVKLLEEEKGKIQEKFEASQAEQRRLEAVLAETSQRNQEPPGGSATGGRQEHAELEQQSGELRRERGELQEGLRQQGLDFQERIRTIEAEARLVQEKAEQQMAEAVRERDDAARALQQERAERQREVQQAQEERKQDTPPGRRAPQPGRATDGRLLAGSTARRRFVGIGVSKVAGCALRRVGSPPPPAASRQGGLPGADAGRARVPPTGGCGDDGATQGKQQEGRGAGAATPAPRGRAPRGAAAVGDGTDGSCSEASVEDEGADDLPSRGPQWHLWRLGERRLGPEAVFCGDGSSGWRRGRGGAGVADGPCADKRTEECKQLYARLDSQILDRPWGSGAAGPAESPDGEARVAPSDTLLAIAATGTLAVVFHPAAAASNDASPPLEVRAGPPLAQHEVHVAIGSRCVRVRVAFGLDPAAPLAAGAPPRAPLEAAASLQAGSAARRGDGRDLQGRAAGAPGEAAAGRPGQRRLQEALEAGDPGVSEVAKAWQASQSGLPGGQLCRDPGLQQALEILGVLLLELPCGTAPPGGQEPADGRRSVQWQVQGIGTCQVHAWAPELVYDLTDGEVALWPAVLELRPGRGWLLHAGAAAASLLAGLALLGWGWHGGEAATAPAAPQKAAVAQGARGTPLGPDAAGGASGPQDDRPAALTGTRRQADVDRALLAESVRMRRRLMQDQRRWTSSVMVVSVLAFISLLFLTLARCGKRAIDLGVQSALGGPNRELLGRASAAALRGDLGSRAAFREACRGGRAAAIRAAIRFCVRADRVRKAALRHANFTMGNLTEAAQADDWVRVRNITLMEARRPASCICRAIAQNPWASVGLLVAAAPLLRPAAEGGAAADRAAHDRELAAPPRRPPAAAAESAGPRAPQQEGALRAAAGSAALRAPTRVGSLGSSLGGEEQERHLSVARELEQAQERRQAVARELEQALAEGRAKDTEVVKLKERLVVVERERELLEKERMVVVDGAKDLDGAASGGAAAAAAAVAVQASASLGGQLADSERARQAAAEESGRLAEQLQQAMRQNEESCSGSSTRPWRRSRSRRPRPRSPRTDFSRILDGWLSTLEDAQGADDLAQCAGQKNKDGTRSAAGPFAARSSVCLEAGPIRAPARVSADGGRSIPSEILWPIQDVSAGSPRFMVYVYAMICSSTSPPRLS</sequence>
<feature type="compositionally biased region" description="Low complexity" evidence="1">
    <location>
        <begin position="601"/>
        <end position="615"/>
    </location>
</feature>
<feature type="compositionally biased region" description="Basic and acidic residues" evidence="1">
    <location>
        <begin position="1052"/>
        <end position="1063"/>
    </location>
</feature>
<feature type="region of interest" description="Disordered" evidence="1">
    <location>
        <begin position="1154"/>
        <end position="1206"/>
    </location>
</feature>
<feature type="region of interest" description="Disordered" evidence="1">
    <location>
        <begin position="161"/>
        <end position="229"/>
    </location>
</feature>
<feature type="non-terminal residue" evidence="3">
    <location>
        <position position="1"/>
    </location>
</feature>
<feature type="compositionally biased region" description="Low complexity" evidence="1">
    <location>
        <begin position="765"/>
        <end position="775"/>
    </location>
</feature>
<dbReference type="Proteomes" id="UP001189429">
    <property type="component" value="Unassembled WGS sequence"/>
</dbReference>
<gene>
    <name evidence="3" type="ORF">PCOR1329_LOCUS28716</name>
</gene>
<organism evidence="3 4">
    <name type="scientific">Prorocentrum cordatum</name>
    <dbReference type="NCBI Taxonomy" id="2364126"/>
    <lineage>
        <taxon>Eukaryota</taxon>
        <taxon>Sar</taxon>
        <taxon>Alveolata</taxon>
        <taxon>Dinophyceae</taxon>
        <taxon>Prorocentrales</taxon>
        <taxon>Prorocentraceae</taxon>
        <taxon>Prorocentrum</taxon>
    </lineage>
</organism>
<evidence type="ECO:0000256" key="1">
    <source>
        <dbReference type="SAM" id="MobiDB-lite"/>
    </source>
</evidence>
<accession>A0ABN9SD38</accession>
<evidence type="ECO:0000256" key="2">
    <source>
        <dbReference type="SAM" id="Phobius"/>
    </source>
</evidence>
<feature type="region of interest" description="Disordered" evidence="1">
    <location>
        <begin position="989"/>
        <end position="1063"/>
    </location>
</feature>
<evidence type="ECO:0000313" key="4">
    <source>
        <dbReference type="Proteomes" id="UP001189429"/>
    </source>
</evidence>
<feature type="transmembrane region" description="Helical" evidence="2">
    <location>
        <begin position="732"/>
        <end position="752"/>
    </location>
</feature>
<feature type="compositionally biased region" description="Low complexity" evidence="1">
    <location>
        <begin position="287"/>
        <end position="298"/>
    </location>
</feature>
<comment type="caution">
    <text evidence="3">The sequence shown here is derived from an EMBL/GenBank/DDBJ whole genome shotgun (WGS) entry which is preliminary data.</text>
</comment>
<feature type="compositionally biased region" description="Basic and acidic residues" evidence="1">
    <location>
        <begin position="46"/>
        <end position="70"/>
    </location>
</feature>
<keyword evidence="2" id="KW-0472">Membrane</keyword>
<feature type="region of interest" description="Disordered" evidence="1">
    <location>
        <begin position="583"/>
        <end position="617"/>
    </location>
</feature>
<keyword evidence="2" id="KW-0812">Transmembrane</keyword>
<feature type="compositionally biased region" description="Polar residues" evidence="1">
    <location>
        <begin position="1169"/>
        <end position="1181"/>
    </location>
</feature>
<feature type="compositionally biased region" description="Low complexity" evidence="1">
    <location>
        <begin position="1008"/>
        <end position="1050"/>
    </location>
</feature>
<feature type="region of interest" description="Disordered" evidence="1">
    <location>
        <begin position="244"/>
        <end position="310"/>
    </location>
</feature>
<feature type="compositionally biased region" description="Basic and acidic residues" evidence="1">
    <location>
        <begin position="244"/>
        <end position="285"/>
    </location>
</feature>
<feature type="compositionally biased region" description="Low complexity" evidence="1">
    <location>
        <begin position="376"/>
        <end position="392"/>
    </location>
</feature>
<feature type="region of interest" description="Disordered" evidence="1">
    <location>
        <begin position="46"/>
        <end position="85"/>
    </location>
</feature>
<reference evidence="3" key="1">
    <citation type="submission" date="2023-10" db="EMBL/GenBank/DDBJ databases">
        <authorList>
            <person name="Chen Y."/>
            <person name="Shah S."/>
            <person name="Dougan E. K."/>
            <person name="Thang M."/>
            <person name="Chan C."/>
        </authorList>
    </citation>
    <scope>NUCLEOTIDE SEQUENCE [LARGE SCALE GENOMIC DNA]</scope>
</reference>
<keyword evidence="2" id="KW-1133">Transmembrane helix</keyword>
<evidence type="ECO:0000313" key="3">
    <source>
        <dbReference type="EMBL" id="CAK0829924.1"/>
    </source>
</evidence>
<dbReference type="EMBL" id="CAUYUJ010010657">
    <property type="protein sequence ID" value="CAK0829924.1"/>
    <property type="molecule type" value="Genomic_DNA"/>
</dbReference>
<feature type="region of interest" description="Disordered" evidence="1">
    <location>
        <begin position="765"/>
        <end position="803"/>
    </location>
</feature>
<feature type="transmembrane region" description="Helical" evidence="2">
    <location>
        <begin position="830"/>
        <end position="851"/>
    </location>
</feature>